<feature type="domain" description="GH16" evidence="1">
    <location>
        <begin position="1"/>
        <end position="267"/>
    </location>
</feature>
<dbReference type="InterPro" id="IPR000757">
    <property type="entry name" value="Beta-glucanase-like"/>
</dbReference>
<keyword evidence="2" id="KW-0430">Lectin</keyword>
<protein>
    <submittedName>
        <fullName evidence="2">Concanavalin A-like lectin/glucanase domain-containing protein</fullName>
    </submittedName>
</protein>
<proteinExistence type="predicted"/>
<organism evidence="2 3">
    <name type="scientific">Neohortaea acidophila</name>
    <dbReference type="NCBI Taxonomy" id="245834"/>
    <lineage>
        <taxon>Eukaryota</taxon>
        <taxon>Fungi</taxon>
        <taxon>Dikarya</taxon>
        <taxon>Ascomycota</taxon>
        <taxon>Pezizomycotina</taxon>
        <taxon>Dothideomycetes</taxon>
        <taxon>Dothideomycetidae</taxon>
        <taxon>Mycosphaerellales</taxon>
        <taxon>Teratosphaeriaceae</taxon>
        <taxon>Neohortaea</taxon>
    </lineage>
</organism>
<dbReference type="PROSITE" id="PS51762">
    <property type="entry name" value="GH16_2"/>
    <property type="match status" value="1"/>
</dbReference>
<dbReference type="Gene3D" id="2.60.120.200">
    <property type="match status" value="1"/>
</dbReference>
<dbReference type="OrthoDB" id="192832at2759"/>
<dbReference type="GO" id="GO:0009251">
    <property type="term" value="P:glucan catabolic process"/>
    <property type="evidence" value="ECO:0007669"/>
    <property type="project" value="TreeGrafter"/>
</dbReference>
<dbReference type="AlphaFoldDB" id="A0A6A6PRH7"/>
<gene>
    <name evidence="2" type="ORF">BDY17DRAFT_228912</name>
</gene>
<keyword evidence="3" id="KW-1185">Reference proteome</keyword>
<feature type="non-terminal residue" evidence="2">
    <location>
        <position position="267"/>
    </location>
</feature>
<dbReference type="SUPFAM" id="SSF49899">
    <property type="entry name" value="Concanavalin A-like lectins/glucanases"/>
    <property type="match status" value="1"/>
</dbReference>
<sequence>RYVNETVAVQNGYTKTTNEGTAVIGVDTTNLWPTGGPGRPSVRLISDNTYTHGLFILDVLHMPFGCGTWPAYWLLGPNWPYNGEIDIIEGVNTIGWDSVTLHTSSGCTISGSDQTGIFQTNDCSGGCGSILNDSITPNNYGSSFNDNNGGVYATEWTSNYIKTWFFPRNAIPSSITSGSPDPNGDFGKPGVNSQAPCPFDQHFNNMSIIINIDFCGAWAGQVYSQYTNCPQNASAPNSLDSCVDFVGLNPKNFTDAYWEIDSIKVYQ</sequence>
<dbReference type="PANTHER" id="PTHR10963:SF24">
    <property type="entry name" value="GLYCOSIDASE C21B10.07-RELATED"/>
    <property type="match status" value="1"/>
</dbReference>
<dbReference type="EMBL" id="MU001636">
    <property type="protein sequence ID" value="KAF2482525.1"/>
    <property type="molecule type" value="Genomic_DNA"/>
</dbReference>
<dbReference type="InterPro" id="IPR050546">
    <property type="entry name" value="Glycosyl_Hydrlase_16"/>
</dbReference>
<evidence type="ECO:0000313" key="3">
    <source>
        <dbReference type="Proteomes" id="UP000799767"/>
    </source>
</evidence>
<feature type="non-terminal residue" evidence="2">
    <location>
        <position position="1"/>
    </location>
</feature>
<name>A0A6A6PRH7_9PEZI</name>
<reference evidence="2" key="1">
    <citation type="journal article" date="2020" name="Stud. Mycol.">
        <title>101 Dothideomycetes genomes: a test case for predicting lifestyles and emergence of pathogens.</title>
        <authorList>
            <person name="Haridas S."/>
            <person name="Albert R."/>
            <person name="Binder M."/>
            <person name="Bloem J."/>
            <person name="Labutti K."/>
            <person name="Salamov A."/>
            <person name="Andreopoulos B."/>
            <person name="Baker S."/>
            <person name="Barry K."/>
            <person name="Bills G."/>
            <person name="Bluhm B."/>
            <person name="Cannon C."/>
            <person name="Castanera R."/>
            <person name="Culley D."/>
            <person name="Daum C."/>
            <person name="Ezra D."/>
            <person name="Gonzalez J."/>
            <person name="Henrissat B."/>
            <person name="Kuo A."/>
            <person name="Liang C."/>
            <person name="Lipzen A."/>
            <person name="Lutzoni F."/>
            <person name="Magnuson J."/>
            <person name="Mondo S."/>
            <person name="Nolan M."/>
            <person name="Ohm R."/>
            <person name="Pangilinan J."/>
            <person name="Park H.-J."/>
            <person name="Ramirez L."/>
            <person name="Alfaro M."/>
            <person name="Sun H."/>
            <person name="Tritt A."/>
            <person name="Yoshinaga Y."/>
            <person name="Zwiers L.-H."/>
            <person name="Turgeon B."/>
            <person name="Goodwin S."/>
            <person name="Spatafora J."/>
            <person name="Crous P."/>
            <person name="Grigoriev I."/>
        </authorList>
    </citation>
    <scope>NUCLEOTIDE SEQUENCE</scope>
    <source>
        <strain evidence="2">CBS 113389</strain>
    </source>
</reference>
<dbReference type="GO" id="GO:0030246">
    <property type="term" value="F:carbohydrate binding"/>
    <property type="evidence" value="ECO:0007669"/>
    <property type="project" value="UniProtKB-KW"/>
</dbReference>
<accession>A0A6A6PRH7</accession>
<dbReference type="GeneID" id="54471185"/>
<dbReference type="PANTHER" id="PTHR10963">
    <property type="entry name" value="GLYCOSYL HYDROLASE-RELATED"/>
    <property type="match status" value="1"/>
</dbReference>
<evidence type="ECO:0000313" key="2">
    <source>
        <dbReference type="EMBL" id="KAF2482525.1"/>
    </source>
</evidence>
<dbReference type="Proteomes" id="UP000799767">
    <property type="component" value="Unassembled WGS sequence"/>
</dbReference>
<evidence type="ECO:0000259" key="1">
    <source>
        <dbReference type="PROSITE" id="PS51762"/>
    </source>
</evidence>
<dbReference type="InterPro" id="IPR013320">
    <property type="entry name" value="ConA-like_dom_sf"/>
</dbReference>
<dbReference type="GO" id="GO:0004553">
    <property type="term" value="F:hydrolase activity, hydrolyzing O-glycosyl compounds"/>
    <property type="evidence" value="ECO:0007669"/>
    <property type="project" value="InterPro"/>
</dbReference>
<dbReference type="RefSeq" id="XP_033589095.1">
    <property type="nucleotide sequence ID" value="XM_033730183.1"/>
</dbReference>
<dbReference type="Pfam" id="PF26113">
    <property type="entry name" value="GH16_XgeA"/>
    <property type="match status" value="1"/>
</dbReference>